<dbReference type="EMBL" id="JAIVEX010000009">
    <property type="protein sequence ID" value="MDB0523507.1"/>
    <property type="molecule type" value="Genomic_DNA"/>
</dbReference>
<evidence type="ECO:0000256" key="6">
    <source>
        <dbReference type="SAM" id="MobiDB-lite"/>
    </source>
</evidence>
<evidence type="ECO:0000256" key="3">
    <source>
        <dbReference type="ARBA" id="ARBA00023785"/>
    </source>
</evidence>
<evidence type="ECO:0000256" key="5">
    <source>
        <dbReference type="ARBA" id="ARBA00048662"/>
    </source>
</evidence>
<gene>
    <name evidence="7" type="ORF">LBW55_18040</name>
</gene>
<evidence type="ECO:0000256" key="4">
    <source>
        <dbReference type="ARBA" id="ARBA00048364"/>
    </source>
</evidence>
<accession>A0AAE3NH31</accession>
<organism evidence="7 8">
    <name type="scientific">Ralstonia solanacearum</name>
    <name type="common">Pseudomonas solanacearum</name>
    <dbReference type="NCBI Taxonomy" id="305"/>
    <lineage>
        <taxon>Bacteria</taxon>
        <taxon>Pseudomonadati</taxon>
        <taxon>Pseudomonadota</taxon>
        <taxon>Betaproteobacteria</taxon>
        <taxon>Burkholderiales</taxon>
        <taxon>Burkholderiaceae</taxon>
        <taxon>Ralstonia</taxon>
        <taxon>Ralstonia solanacearum species complex</taxon>
    </lineage>
</organism>
<evidence type="ECO:0000313" key="8">
    <source>
        <dbReference type="Proteomes" id="UP001143674"/>
    </source>
</evidence>
<dbReference type="Proteomes" id="UP001143674">
    <property type="component" value="Unassembled WGS sequence"/>
</dbReference>
<sequence length="647" mass="70738">MLKTRVSPVMQPASTSSVAHPDGATENPTPPPHPSGTRPRAADARLRRLPARQALGRSQSLPLNVRYTAPKPDLHPLIAAARQPRILERLDAMRQRLADLKADQALGWEAIGIHDTEFLDLLVAMENARHPELALSLHAIDHRALRDGSPSAVADLAGALATSMRTGKHSWHAILSTNGYQAAVSVRHHAKHPERISLVVVSSGGEMLSEPEWHQVATLLAKGVDKALEQHRALGLENAPSRATVDVHCLHTCTQLISDGETILALSAAKAMPADKDVETLHQRALANAGERESPVGVRIENDNNYLGPRFFKYMTYPFGTDKLLEKRPAFETQSVSKKTELPLRAFQNMHMRQRVPRFGIEEQRNTAHENKRLQLYERAIAHLGASVRVDAMAGYLNELQRAYKSGTEPPAPRDTEFLDLLAGAENMLDPQLRLSTHRIDTAKLGTRDPGAIASLAPILAEGLRSGNDWRATLDLGGHHVAVDARHDAEHPTHLSLAVLNGAGSPLSREDWRNLTRALSNSVNAILQAGEGNGSRTGKVWLTRLNISDHLTGTTDTALFALLTAKNMKGDQDIAGVHSKALARASNSASPAGIIRNSGDALIDEEHDPDNKDHALLKGLLRENQIQLYEQAIPYFERLLGTRSETH</sequence>
<comment type="similarity">
    <text evidence="3">Belongs to the acetyltransferase YopJ family.</text>
</comment>
<dbReference type="GO" id="GO:0016746">
    <property type="term" value="F:acyltransferase activity"/>
    <property type="evidence" value="ECO:0007669"/>
    <property type="project" value="UniProtKB-KW"/>
</dbReference>
<dbReference type="Pfam" id="PF03421">
    <property type="entry name" value="Acetyltransf_14"/>
    <property type="match status" value="1"/>
</dbReference>
<dbReference type="InterPro" id="IPR005083">
    <property type="entry name" value="YopJ-like"/>
</dbReference>
<proteinExistence type="inferred from homology"/>
<dbReference type="AlphaFoldDB" id="A0AAE3NH31"/>
<reference evidence="7" key="1">
    <citation type="submission" date="2021-09" db="EMBL/GenBank/DDBJ databases">
        <title>Genomic analysis of Ralstonia spp.</title>
        <authorList>
            <person name="Aburjaile F."/>
            <person name="Ariute J.C."/>
            <person name="Pais A.K.L."/>
            <person name="Albuquerque G.M.R."/>
            <person name="Silva A.M.F."/>
            <person name="Brenig B."/>
            <person name="Azevedo V."/>
            <person name="Matiuzzi M."/>
            <person name="Ramos R."/>
            <person name="Goes-Neto A."/>
            <person name="Soares S."/>
            <person name="Iseppon A.M.B."/>
            <person name="Souza E."/>
            <person name="Gama M."/>
        </authorList>
    </citation>
    <scope>NUCLEOTIDE SEQUENCE</scope>
    <source>
        <strain evidence="7">B4</strain>
    </source>
</reference>
<keyword evidence="2" id="KW-0012">Acyltransferase</keyword>
<protein>
    <submittedName>
        <fullName evidence="7">Type III effector protein</fullName>
    </submittedName>
</protein>
<feature type="region of interest" description="Disordered" evidence="6">
    <location>
        <begin position="1"/>
        <end position="41"/>
    </location>
</feature>
<evidence type="ECO:0000256" key="2">
    <source>
        <dbReference type="ARBA" id="ARBA00023315"/>
    </source>
</evidence>
<evidence type="ECO:0000313" key="7">
    <source>
        <dbReference type="EMBL" id="MDB0523507.1"/>
    </source>
</evidence>
<comment type="caution">
    <text evidence="7">The sequence shown here is derived from an EMBL/GenBank/DDBJ whole genome shotgun (WGS) entry which is preliminary data.</text>
</comment>
<evidence type="ECO:0000256" key="1">
    <source>
        <dbReference type="ARBA" id="ARBA00022679"/>
    </source>
</evidence>
<keyword evidence="1" id="KW-0808">Transferase</keyword>
<name>A0AAE3NH31_RALSL</name>
<comment type="catalytic activity">
    <reaction evidence="4">
        <text>L-threonyl-[protein] + acetyl-CoA = O-acetyl-L-threonyl-[protein] + CoA</text>
        <dbReference type="Rhea" id="RHEA:65340"/>
        <dbReference type="Rhea" id="RHEA-COMP:11060"/>
        <dbReference type="Rhea" id="RHEA-COMP:16780"/>
        <dbReference type="ChEBI" id="CHEBI:30013"/>
        <dbReference type="ChEBI" id="CHEBI:57287"/>
        <dbReference type="ChEBI" id="CHEBI:57288"/>
        <dbReference type="ChEBI" id="CHEBI:141025"/>
    </reaction>
    <physiologicalReaction direction="left-to-right" evidence="4">
        <dbReference type="Rhea" id="RHEA:65341"/>
    </physiologicalReaction>
</comment>
<comment type="catalytic activity">
    <reaction evidence="5">
        <text>L-seryl-[protein] + acetyl-CoA = O-acetyl-L-seryl-[protein] + CoA</text>
        <dbReference type="Rhea" id="RHEA:59392"/>
        <dbReference type="Rhea" id="RHEA-COMP:9863"/>
        <dbReference type="Rhea" id="RHEA-COMP:15352"/>
        <dbReference type="ChEBI" id="CHEBI:29999"/>
        <dbReference type="ChEBI" id="CHEBI:57287"/>
        <dbReference type="ChEBI" id="CHEBI:57288"/>
        <dbReference type="ChEBI" id="CHEBI:141128"/>
    </reaction>
    <physiologicalReaction direction="left-to-right" evidence="5">
        <dbReference type="Rhea" id="RHEA:59393"/>
    </physiologicalReaction>
</comment>